<sequence length="576" mass="61578">MTGGRTFVEVLAERVEAEPRALALTLLVEEDGELVTGRELSYHALDLAARRLAARLREHCAAGDRVLVPHASQDLFAIGFLACLYAGVIAVPVARPGGGGHHDQRVAGVVRDAAVRCVLTDAAGAVDVSQLLARTGFSEVTCVLVDAEPVGGAPEPVSGPPAGVSEDDVAYLQYTSGSTREPRGVMVTHRNLLANQAAIQRAFGTDRRSRIGGWLPLHHDMGLVGQLLHPLWLGASTVMFSATSFVRKPVRWLQTVARHRLTLSGAPDFAYELCVRKVNDMQIAALDLSHWRTAVNGGEPVRAETLRAFAERFAAAGFDEAALAPCYGLAEATLLVSGSSAAAPSPRVRGTAEADAGPVPHCGPPTGGEVRVVDPRTGRPLPDGRTGEIWVRGDSVAPGYWRRPLDTARTFDAELPTPTGVVGGHLRTGDLGYLADGLLRVTGRIKDMITVGGRNVYPQDLEGTAQRVSAMFGAATAFSVPGERERVILVQELRTGTRHDLDLSGLAAEVEQRIGEEQEIHVDGLLFVRPGTVRRTTSGKVERRAMRELFLRGELHPLHQRLAPDVQRLVTAGAAA</sequence>
<dbReference type="InterPro" id="IPR040097">
    <property type="entry name" value="FAAL/FAAC"/>
</dbReference>
<keyword evidence="6" id="KW-1185">Reference proteome</keyword>
<accession>A0ABR6EB55</accession>
<gene>
    <name evidence="5" type="ORF">GL263_01220</name>
</gene>
<dbReference type="GO" id="GO:0016874">
    <property type="term" value="F:ligase activity"/>
    <property type="evidence" value="ECO:0007669"/>
    <property type="project" value="UniProtKB-KW"/>
</dbReference>
<keyword evidence="2 5" id="KW-0436">Ligase</keyword>
<dbReference type="PANTHER" id="PTHR22754:SF32">
    <property type="entry name" value="DISCO-INTERACTING PROTEIN 2"/>
    <property type="match status" value="1"/>
</dbReference>
<evidence type="ECO:0000313" key="5">
    <source>
        <dbReference type="EMBL" id="MBB1242205.1"/>
    </source>
</evidence>
<dbReference type="InterPro" id="IPR042099">
    <property type="entry name" value="ANL_N_sf"/>
</dbReference>
<evidence type="ECO:0000313" key="6">
    <source>
        <dbReference type="Proteomes" id="UP000766698"/>
    </source>
</evidence>
<dbReference type="InterPro" id="IPR000873">
    <property type="entry name" value="AMP-dep_synth/lig_dom"/>
</dbReference>
<name>A0ABR6EB55_9ACTN</name>
<feature type="domain" description="AMP-dependent synthetase/ligase" evidence="4">
    <location>
        <begin position="13"/>
        <end position="401"/>
    </location>
</feature>
<evidence type="ECO:0000256" key="3">
    <source>
        <dbReference type="SAM" id="MobiDB-lite"/>
    </source>
</evidence>
<protein>
    <submittedName>
        <fullName evidence="5">Fatty acyl-AMP ligase</fullName>
    </submittedName>
</protein>
<evidence type="ECO:0000256" key="1">
    <source>
        <dbReference type="ARBA" id="ARBA00006432"/>
    </source>
</evidence>
<organism evidence="5 6">
    <name type="scientific">Streptomyces durbertensis</name>
    <dbReference type="NCBI Taxonomy" id="2448886"/>
    <lineage>
        <taxon>Bacteria</taxon>
        <taxon>Bacillati</taxon>
        <taxon>Actinomycetota</taxon>
        <taxon>Actinomycetes</taxon>
        <taxon>Kitasatosporales</taxon>
        <taxon>Streptomycetaceae</taxon>
        <taxon>Streptomyces</taxon>
    </lineage>
</organism>
<dbReference type="Gene3D" id="3.40.50.12780">
    <property type="entry name" value="N-terminal domain of ligase-like"/>
    <property type="match status" value="1"/>
</dbReference>
<dbReference type="Pfam" id="PF00501">
    <property type="entry name" value="AMP-binding"/>
    <property type="match status" value="1"/>
</dbReference>
<proteinExistence type="inferred from homology"/>
<reference evidence="6" key="1">
    <citation type="journal article" date="2020" name="Syst. Appl. Microbiol.">
        <title>Streptomyces alkaliterrae sp. nov., isolated from an alkaline soil, and emended descriptions of Streptomyces alkaliphilus, Streptomyces calidiresistens and Streptomyces durbertensis.</title>
        <authorList>
            <person name="Swiecimska M."/>
            <person name="Golinska P."/>
            <person name="Nouioui I."/>
            <person name="Wypij M."/>
            <person name="Rai M."/>
            <person name="Sangal V."/>
            <person name="Goodfellow M."/>
        </authorList>
    </citation>
    <scope>NUCLEOTIDE SEQUENCE [LARGE SCALE GENOMIC DNA]</scope>
    <source>
        <strain evidence="6">DSM 104538</strain>
    </source>
</reference>
<dbReference type="Gene3D" id="3.30.300.30">
    <property type="match status" value="1"/>
</dbReference>
<dbReference type="RefSeq" id="WP_182853635.1">
    <property type="nucleotide sequence ID" value="NZ_WMLF01000008.1"/>
</dbReference>
<dbReference type="PANTHER" id="PTHR22754">
    <property type="entry name" value="DISCO-INTERACTING PROTEIN 2 DIP2 -RELATED"/>
    <property type="match status" value="1"/>
</dbReference>
<dbReference type="Proteomes" id="UP000766698">
    <property type="component" value="Unassembled WGS sequence"/>
</dbReference>
<dbReference type="SUPFAM" id="SSF56801">
    <property type="entry name" value="Acetyl-CoA synthetase-like"/>
    <property type="match status" value="1"/>
</dbReference>
<comment type="similarity">
    <text evidence="1">Belongs to the ATP-dependent AMP-binding enzyme family.</text>
</comment>
<dbReference type="InterPro" id="IPR045851">
    <property type="entry name" value="AMP-bd_C_sf"/>
</dbReference>
<dbReference type="EMBL" id="WMLF01000008">
    <property type="protein sequence ID" value="MBB1242205.1"/>
    <property type="molecule type" value="Genomic_DNA"/>
</dbReference>
<evidence type="ECO:0000259" key="4">
    <source>
        <dbReference type="Pfam" id="PF00501"/>
    </source>
</evidence>
<evidence type="ECO:0000256" key="2">
    <source>
        <dbReference type="ARBA" id="ARBA00022598"/>
    </source>
</evidence>
<dbReference type="CDD" id="cd05931">
    <property type="entry name" value="FAAL"/>
    <property type="match status" value="1"/>
</dbReference>
<comment type="caution">
    <text evidence="5">The sequence shown here is derived from an EMBL/GenBank/DDBJ whole genome shotgun (WGS) entry which is preliminary data.</text>
</comment>
<feature type="region of interest" description="Disordered" evidence="3">
    <location>
        <begin position="346"/>
        <end position="386"/>
    </location>
</feature>